<organism evidence="1 2">
    <name type="scientific">Kitasatospora herbaricolor</name>
    <dbReference type="NCBI Taxonomy" id="68217"/>
    <lineage>
        <taxon>Bacteria</taxon>
        <taxon>Bacillati</taxon>
        <taxon>Actinomycetota</taxon>
        <taxon>Actinomycetes</taxon>
        <taxon>Kitasatosporales</taxon>
        <taxon>Streptomycetaceae</taxon>
        <taxon>Kitasatospora</taxon>
    </lineage>
</organism>
<evidence type="ECO:0008006" key="3">
    <source>
        <dbReference type="Google" id="ProtNLM"/>
    </source>
</evidence>
<reference evidence="1 2" key="1">
    <citation type="submission" date="2022-10" db="EMBL/GenBank/DDBJ databases">
        <title>The complete genomes of actinobacterial strains from the NBC collection.</title>
        <authorList>
            <person name="Joergensen T.S."/>
            <person name="Alvarez Arevalo M."/>
            <person name="Sterndorff E.B."/>
            <person name="Faurdal D."/>
            <person name="Vuksanovic O."/>
            <person name="Mourched A.-S."/>
            <person name="Charusanti P."/>
            <person name="Shaw S."/>
            <person name="Blin K."/>
            <person name="Weber T."/>
        </authorList>
    </citation>
    <scope>NUCLEOTIDE SEQUENCE [LARGE SCALE GENOMIC DNA]</scope>
    <source>
        <strain evidence="1 2">NBC_01247</strain>
    </source>
</reference>
<accession>A0ABZ1W3L4</accession>
<dbReference type="EMBL" id="CP108482">
    <property type="protein sequence ID" value="WUS55368.1"/>
    <property type="molecule type" value="Genomic_DNA"/>
</dbReference>
<protein>
    <recommendedName>
        <fullName evidence="3">Alcohol dehydrogenase</fullName>
    </recommendedName>
</protein>
<evidence type="ECO:0000313" key="1">
    <source>
        <dbReference type="EMBL" id="WUS55368.1"/>
    </source>
</evidence>
<name>A0ABZ1W3L4_9ACTN</name>
<dbReference type="RefSeq" id="WP_329501454.1">
    <property type="nucleotide sequence ID" value="NZ_CP108460.1"/>
</dbReference>
<evidence type="ECO:0000313" key="2">
    <source>
        <dbReference type="Proteomes" id="UP001432014"/>
    </source>
</evidence>
<dbReference type="Proteomes" id="UP001432014">
    <property type="component" value="Chromosome"/>
</dbReference>
<gene>
    <name evidence="1" type="ORF">OG469_07475</name>
</gene>
<sequence length="43" mass="4325">MLAFSAAHGILPEVTPVRLDRAQAALDAMAAGQGGARSVVTFG</sequence>
<keyword evidence="2" id="KW-1185">Reference proteome</keyword>
<proteinExistence type="predicted"/>